<feature type="compositionally biased region" description="Basic and acidic residues" evidence="1">
    <location>
        <begin position="87"/>
        <end position="103"/>
    </location>
</feature>
<accession>A0A9Q8QJI4</accession>
<dbReference type="PANTHER" id="PTHR37012:SF2">
    <property type="entry name" value="BZIP DOMAIN-CONTAINING PROTEIN-RELATED"/>
    <property type="match status" value="1"/>
</dbReference>
<dbReference type="PANTHER" id="PTHR37012">
    <property type="entry name" value="B-ZIP TRANSCRIPTION FACTOR (EUROFUNG)-RELATED"/>
    <property type="match status" value="1"/>
</dbReference>
<feature type="region of interest" description="Disordered" evidence="1">
    <location>
        <begin position="303"/>
        <end position="354"/>
    </location>
</feature>
<proteinExistence type="predicted"/>
<dbReference type="Pfam" id="PF11905">
    <property type="entry name" value="DUF3425"/>
    <property type="match status" value="1"/>
</dbReference>
<protein>
    <recommendedName>
        <fullName evidence="4">BZIP transcription factor</fullName>
    </recommendedName>
</protein>
<feature type="compositionally biased region" description="Gly residues" evidence="1">
    <location>
        <begin position="1"/>
        <end position="16"/>
    </location>
</feature>
<feature type="region of interest" description="Disordered" evidence="1">
    <location>
        <begin position="569"/>
        <end position="591"/>
    </location>
</feature>
<feature type="compositionally biased region" description="Low complexity" evidence="1">
    <location>
        <begin position="581"/>
        <end position="591"/>
    </location>
</feature>
<feature type="compositionally biased region" description="Basic and acidic residues" evidence="1">
    <location>
        <begin position="37"/>
        <end position="49"/>
    </location>
</feature>
<dbReference type="GeneID" id="72068381"/>
<dbReference type="OrthoDB" id="4161589at2759"/>
<evidence type="ECO:0000313" key="3">
    <source>
        <dbReference type="Proteomes" id="UP000829364"/>
    </source>
</evidence>
<dbReference type="RefSeq" id="XP_047843817.1">
    <property type="nucleotide sequence ID" value="XM_047987827.1"/>
</dbReference>
<dbReference type="InterPro" id="IPR021833">
    <property type="entry name" value="DUF3425"/>
</dbReference>
<organism evidence="2 3">
    <name type="scientific">Purpureocillium takamizusanense</name>
    <dbReference type="NCBI Taxonomy" id="2060973"/>
    <lineage>
        <taxon>Eukaryota</taxon>
        <taxon>Fungi</taxon>
        <taxon>Dikarya</taxon>
        <taxon>Ascomycota</taxon>
        <taxon>Pezizomycotina</taxon>
        <taxon>Sordariomycetes</taxon>
        <taxon>Hypocreomycetidae</taxon>
        <taxon>Hypocreales</taxon>
        <taxon>Ophiocordycipitaceae</taxon>
        <taxon>Purpureocillium</taxon>
    </lineage>
</organism>
<dbReference type="CDD" id="cd14688">
    <property type="entry name" value="bZIP_YAP"/>
    <property type="match status" value="1"/>
</dbReference>
<gene>
    <name evidence="2" type="ORF">JDV02_006432</name>
</gene>
<dbReference type="Proteomes" id="UP000829364">
    <property type="component" value="Chromosome 5"/>
</dbReference>
<evidence type="ECO:0000256" key="1">
    <source>
        <dbReference type="SAM" id="MobiDB-lite"/>
    </source>
</evidence>
<name>A0A9Q8QJI4_9HYPO</name>
<dbReference type="AlphaFoldDB" id="A0A9Q8QJI4"/>
<feature type="region of interest" description="Disordered" evidence="1">
    <location>
        <begin position="1"/>
        <end position="103"/>
    </location>
</feature>
<sequence>MGGQSPGDGDGGGGRPATGDAQSPATVGAASPAAGVKRREAGSVPRDDGSVGADAAAEDGADEAGRRKRAKAGPGSRGVANLTPEQLAKKRANDREAQRAIRERTKNQIETLERRIRELTSLKPYQELQAVVRAKEAVERENADIKRQLATVVGLLNPIIGADRNAPGASPAPAYAPPTAPPAAPPVPTSVPYHASPTPTGSASPAGTIETPHGWAHGDAPSVGTPGELSTVQHLQQQRHRIRHDLEMGPERLELGFLLQHGQGQHLSRLQGGIHGPQDTPQYQHVPMKHDWTAVTKNEALGSRHSPLAGTSGPLPGYDGQSPGAVGATGAHHHHPHKSGAPGEHGAESPPRYAMPIRHGSPTCPLDSLLLDFMSERRQRAAEGLPMAQVIGPQYPSVSSLLNPANSAYSHPLSKVFTDILATFPDISMLPERVAVLYAMFLLMRWQIAPTRQNYERVPAWLRPTASQLSHPHPAWVDHVPFPAMREKLARDYNPHEYLFDNFFIPFTTTLCLSWPYDETDTLLLVPDSDEVVINPVFERHLRNLDNWTLGDRFARAFPSLADTYNVESRSRHGSAGGGASSSSAASSVSR</sequence>
<reference evidence="2" key="1">
    <citation type="submission" date="2021-11" db="EMBL/GenBank/DDBJ databases">
        <title>Purpureocillium_takamizusanense_genome.</title>
        <authorList>
            <person name="Nguyen N.-H."/>
        </authorList>
    </citation>
    <scope>NUCLEOTIDE SEQUENCE</scope>
    <source>
        <strain evidence="2">PT3</strain>
    </source>
</reference>
<feature type="compositionally biased region" description="Pro residues" evidence="1">
    <location>
        <begin position="174"/>
        <end position="189"/>
    </location>
</feature>
<feature type="region of interest" description="Disordered" evidence="1">
    <location>
        <begin position="169"/>
        <end position="211"/>
    </location>
</feature>
<evidence type="ECO:0000313" key="2">
    <source>
        <dbReference type="EMBL" id="UNI20336.1"/>
    </source>
</evidence>
<evidence type="ECO:0008006" key="4">
    <source>
        <dbReference type="Google" id="ProtNLM"/>
    </source>
</evidence>
<dbReference type="KEGG" id="ptkz:JDV02_006432"/>
<keyword evidence="3" id="KW-1185">Reference proteome</keyword>
<dbReference type="Gene3D" id="1.20.5.170">
    <property type="match status" value="1"/>
</dbReference>
<dbReference type="EMBL" id="CP086358">
    <property type="protein sequence ID" value="UNI20336.1"/>
    <property type="molecule type" value="Genomic_DNA"/>
</dbReference>